<dbReference type="GeneID" id="122140193"/>
<dbReference type="Proteomes" id="UP001155660">
    <property type="component" value="Chromosome B17"/>
</dbReference>
<accession>A0A9Q9XBM0</accession>
<proteinExistence type="predicted"/>
<gene>
    <name evidence="2" type="primary">LOC122140193</name>
</gene>
<feature type="compositionally biased region" description="Polar residues" evidence="1">
    <location>
        <begin position="170"/>
        <end position="186"/>
    </location>
</feature>
<dbReference type="AlphaFoldDB" id="A0A9Q9XBM0"/>
<feature type="region of interest" description="Disordered" evidence="1">
    <location>
        <begin position="158"/>
        <end position="186"/>
    </location>
</feature>
<sequence>MKINREKAPPTPKIQPAPKVLPAPKAPTPLKHIKTKGPVVRPLLTTSKAVNSFSNSLVSHHQRAMEKPQQARFETFPSCQAPDIHMSFSQADEPQDTWGEHSPDIQENAFSVLRPSSSKQERTQPHFRESFSHADRQLETWEEHPSITQAVPVSLSNENEQEDAWGEHPSNFQENTISEQRPSSTYQARTNSAFGVRRWSCITNQCTPVERTILEALNELDMKINHLTSVVQSLAANRRSSAPVLLVDSEDDVFPLTTMEELDKLERQLSEKEMMQKMVKIIDI</sequence>
<feature type="compositionally biased region" description="Pro residues" evidence="1">
    <location>
        <begin position="9"/>
        <end position="27"/>
    </location>
</feature>
<dbReference type="OrthoDB" id="8958382at2759"/>
<name>A0A9Q9XBM0_CYPCA</name>
<evidence type="ECO:0000313" key="2">
    <source>
        <dbReference type="RefSeq" id="XP_042598832.1"/>
    </source>
</evidence>
<dbReference type="RefSeq" id="XP_042598832.1">
    <property type="nucleotide sequence ID" value="XM_042742898.1"/>
</dbReference>
<reference evidence="2" key="1">
    <citation type="submission" date="2025-08" db="UniProtKB">
        <authorList>
            <consortium name="RefSeq"/>
        </authorList>
    </citation>
    <scope>IDENTIFICATION</scope>
    <source>
        <tissue evidence="2">Muscle</tissue>
    </source>
</reference>
<feature type="region of interest" description="Disordered" evidence="1">
    <location>
        <begin position="1"/>
        <end position="33"/>
    </location>
</feature>
<protein>
    <submittedName>
        <fullName evidence="2">Uncharacterized protein LOC122140193</fullName>
    </submittedName>
</protein>
<dbReference type="KEGG" id="ccar:122140193"/>
<organism evidence="2">
    <name type="scientific">Cyprinus carpio</name>
    <name type="common">Common carp</name>
    <dbReference type="NCBI Taxonomy" id="7962"/>
    <lineage>
        <taxon>Eukaryota</taxon>
        <taxon>Metazoa</taxon>
        <taxon>Chordata</taxon>
        <taxon>Craniata</taxon>
        <taxon>Vertebrata</taxon>
        <taxon>Euteleostomi</taxon>
        <taxon>Actinopterygii</taxon>
        <taxon>Neopterygii</taxon>
        <taxon>Teleostei</taxon>
        <taxon>Ostariophysi</taxon>
        <taxon>Cypriniformes</taxon>
        <taxon>Cyprinidae</taxon>
        <taxon>Cyprininae</taxon>
        <taxon>Cyprinus</taxon>
    </lineage>
</organism>
<evidence type="ECO:0000256" key="1">
    <source>
        <dbReference type="SAM" id="MobiDB-lite"/>
    </source>
</evidence>